<feature type="region of interest" description="Disordered" evidence="1">
    <location>
        <begin position="84"/>
        <end position="157"/>
    </location>
</feature>
<evidence type="ECO:0000313" key="2">
    <source>
        <dbReference type="EMBL" id="AAZ55584.1"/>
    </source>
</evidence>
<feature type="compositionally biased region" description="Polar residues" evidence="1">
    <location>
        <begin position="137"/>
        <end position="147"/>
    </location>
</feature>
<accession>Q47PN5</accession>
<dbReference type="AlphaFoldDB" id="Q47PN5"/>
<reference evidence="2" key="1">
    <citation type="submission" date="2005-07" db="EMBL/GenBank/DDBJ databases">
        <title>Complete sequence of Thermobifida fusca YX.</title>
        <authorList>
            <consortium name="US DOE Joint Genome Institute"/>
            <person name="Copeland A."/>
            <person name="Lucas S."/>
            <person name="Lapidus A."/>
            <person name="Barry K."/>
            <person name="Detter J.C."/>
            <person name="Glavina T."/>
            <person name="Hammon N."/>
            <person name="Israni S."/>
            <person name="Pitluck S."/>
            <person name="Di Bartolo G."/>
            <person name="Chain P."/>
            <person name="Schmutz J."/>
            <person name="Larimer F."/>
            <person name="Land M."/>
            <person name="Lykidis A."/>
            <person name="Richardson P."/>
        </authorList>
    </citation>
    <scope>NUCLEOTIDE SEQUENCE</scope>
    <source>
        <strain evidence="2">YX</strain>
    </source>
</reference>
<proteinExistence type="predicted"/>
<gene>
    <name evidence="2" type="ordered locus">Tfu_1548</name>
</gene>
<feature type="compositionally biased region" description="Polar residues" evidence="1">
    <location>
        <begin position="90"/>
        <end position="100"/>
    </location>
</feature>
<dbReference type="KEGG" id="tfu:Tfu_1548"/>
<dbReference type="HOGENOM" id="CLU_1677018_0_0_11"/>
<evidence type="ECO:0000256" key="1">
    <source>
        <dbReference type="SAM" id="MobiDB-lite"/>
    </source>
</evidence>
<organism evidence="2">
    <name type="scientific">Thermobifida fusca (strain YX)</name>
    <dbReference type="NCBI Taxonomy" id="269800"/>
    <lineage>
        <taxon>Bacteria</taxon>
        <taxon>Bacillati</taxon>
        <taxon>Actinomycetota</taxon>
        <taxon>Actinomycetes</taxon>
        <taxon>Streptosporangiales</taxon>
        <taxon>Nocardiopsidaceae</taxon>
        <taxon>Thermobifida</taxon>
    </lineage>
</organism>
<dbReference type="EMBL" id="CP000088">
    <property type="protein sequence ID" value="AAZ55584.1"/>
    <property type="molecule type" value="Genomic_DNA"/>
</dbReference>
<protein>
    <submittedName>
        <fullName evidence="2">Uncharacterized protein</fullName>
    </submittedName>
</protein>
<name>Q47PN5_THEFY</name>
<sequence>MRQSMDSSQTDCGVFAAEFFAGSFKAFGKQAGFFAAVFRFRQSLAPVVDHQRGHGAHSCDHPEGSGSNRVQILRGELLRNLKTRRAEQQPYGSEKTSGQQCCRALGGENEPAQPDRGLLGAACAQHPPAEDDHRRQNCSSLPSTSSAPAKAGLGMRF</sequence>